<dbReference type="SMART" id="SM00421">
    <property type="entry name" value="HTH_LUXR"/>
    <property type="match status" value="1"/>
</dbReference>
<dbReference type="AlphaFoldDB" id="A0A853FCJ0"/>
<dbReference type="Proteomes" id="UP000580517">
    <property type="component" value="Unassembled WGS sequence"/>
</dbReference>
<accession>A0A853FCJ0</accession>
<dbReference type="Pfam" id="PF14525">
    <property type="entry name" value="AraC_binding_2"/>
    <property type="match status" value="1"/>
</dbReference>
<gene>
    <name evidence="3" type="ORF">H0A68_05195</name>
</gene>
<organism evidence="3 4">
    <name type="scientific">Allopusillimonas soli</name>
    <dbReference type="NCBI Taxonomy" id="659016"/>
    <lineage>
        <taxon>Bacteria</taxon>
        <taxon>Pseudomonadati</taxon>
        <taxon>Pseudomonadota</taxon>
        <taxon>Betaproteobacteria</taxon>
        <taxon>Burkholderiales</taxon>
        <taxon>Alcaligenaceae</taxon>
        <taxon>Allopusillimonas</taxon>
    </lineage>
</organism>
<dbReference type="EMBL" id="JACCEW010000001">
    <property type="protein sequence ID" value="NYT36261.1"/>
    <property type="molecule type" value="Genomic_DNA"/>
</dbReference>
<evidence type="ECO:0000259" key="2">
    <source>
        <dbReference type="SMART" id="SM00421"/>
    </source>
</evidence>
<dbReference type="RefSeq" id="WP_129968159.1">
    <property type="nucleotide sequence ID" value="NZ_JACCEW010000001.1"/>
</dbReference>
<evidence type="ECO:0000313" key="4">
    <source>
        <dbReference type="Proteomes" id="UP000580517"/>
    </source>
</evidence>
<dbReference type="InterPro" id="IPR036388">
    <property type="entry name" value="WH-like_DNA-bd_sf"/>
</dbReference>
<name>A0A853FCJ0_9BURK</name>
<proteinExistence type="predicted"/>
<evidence type="ECO:0000313" key="3">
    <source>
        <dbReference type="EMBL" id="NYT36261.1"/>
    </source>
</evidence>
<sequence>MEQPIEYVFSTRDVACVERRAYWCEEVSELWSATTFEWLTDDPSHGSIVMHAYAGSMSAECVNASARISRPKRLIEQAPDCYNLVLHLDGQGLYHQAGREITATKGDLVLMEATEPFEMMLSSHHVRSWAVPRVVLEPLLADPSCAVNAFIPGGSILGGVLMSYLGMLWNSFGHGDAKMAAALDSHLYYLVATALGGKRSELDDHWERCAQAAPEKKHTTIDPATELARRAWVLQERYGLTRTEAAFALEIVKGDGRIAAAKRRGITDSTAHSHLNSIFEKTGARRQAELVRMMFESWISG</sequence>
<dbReference type="InterPro" id="IPR035418">
    <property type="entry name" value="AraC-bd_2"/>
</dbReference>
<dbReference type="InterPro" id="IPR037923">
    <property type="entry name" value="HTH-like"/>
</dbReference>
<dbReference type="InterPro" id="IPR000792">
    <property type="entry name" value="Tscrpt_reg_LuxR_C"/>
</dbReference>
<dbReference type="SUPFAM" id="SSF51215">
    <property type="entry name" value="Regulatory protein AraC"/>
    <property type="match status" value="1"/>
</dbReference>
<evidence type="ECO:0000256" key="1">
    <source>
        <dbReference type="ARBA" id="ARBA00023125"/>
    </source>
</evidence>
<dbReference type="GO" id="GO:0003677">
    <property type="term" value="F:DNA binding"/>
    <property type="evidence" value="ECO:0007669"/>
    <property type="project" value="UniProtKB-KW"/>
</dbReference>
<keyword evidence="4" id="KW-1185">Reference proteome</keyword>
<feature type="domain" description="HTH luxR-type" evidence="2">
    <location>
        <begin position="237"/>
        <end position="294"/>
    </location>
</feature>
<reference evidence="3 4" key="1">
    <citation type="submission" date="2020-07" db="EMBL/GenBank/DDBJ databases">
        <title>Taxonomic revisions and descriptions of new bacterial species based on genomic comparisons in the high-G+C-content subgroup of the family Alcaligenaceae.</title>
        <authorList>
            <person name="Szabo A."/>
            <person name="Felfoldi T."/>
        </authorList>
    </citation>
    <scope>NUCLEOTIDE SEQUENCE [LARGE SCALE GENOMIC DNA]</scope>
    <source>
        <strain evidence="3 4">DSM 25264</strain>
    </source>
</reference>
<dbReference type="OrthoDB" id="5497412at2"/>
<protein>
    <recommendedName>
        <fullName evidence="2">HTH luxR-type domain-containing protein</fullName>
    </recommendedName>
</protein>
<keyword evidence="1" id="KW-0238">DNA-binding</keyword>
<dbReference type="Gene3D" id="1.10.10.10">
    <property type="entry name" value="Winged helix-like DNA-binding domain superfamily/Winged helix DNA-binding domain"/>
    <property type="match status" value="1"/>
</dbReference>
<dbReference type="SUPFAM" id="SSF46894">
    <property type="entry name" value="C-terminal effector domain of the bipartite response regulators"/>
    <property type="match status" value="1"/>
</dbReference>
<dbReference type="InterPro" id="IPR016032">
    <property type="entry name" value="Sig_transdc_resp-reg_C-effctor"/>
</dbReference>
<comment type="caution">
    <text evidence="3">The sequence shown here is derived from an EMBL/GenBank/DDBJ whole genome shotgun (WGS) entry which is preliminary data.</text>
</comment>
<dbReference type="GO" id="GO:0006355">
    <property type="term" value="P:regulation of DNA-templated transcription"/>
    <property type="evidence" value="ECO:0007669"/>
    <property type="project" value="InterPro"/>
</dbReference>